<dbReference type="PANTHER" id="PTHR34659:SF1">
    <property type="entry name" value="PROTEIN EGT2"/>
    <property type="match status" value="1"/>
</dbReference>
<dbReference type="Proteomes" id="UP000030748">
    <property type="component" value="Unassembled WGS sequence"/>
</dbReference>
<name>A0A022QLD6_ERYGU</name>
<dbReference type="GO" id="GO:0061908">
    <property type="term" value="C:phagophore"/>
    <property type="evidence" value="ECO:0000318"/>
    <property type="project" value="GO_Central"/>
</dbReference>
<proteinExistence type="predicted"/>
<organism evidence="2 3">
    <name type="scientific">Erythranthe guttata</name>
    <name type="common">Yellow monkey flower</name>
    <name type="synonym">Mimulus guttatus</name>
    <dbReference type="NCBI Taxonomy" id="4155"/>
    <lineage>
        <taxon>Eukaryota</taxon>
        <taxon>Viridiplantae</taxon>
        <taxon>Streptophyta</taxon>
        <taxon>Embryophyta</taxon>
        <taxon>Tracheophyta</taxon>
        <taxon>Spermatophyta</taxon>
        <taxon>Magnoliopsida</taxon>
        <taxon>eudicotyledons</taxon>
        <taxon>Gunneridae</taxon>
        <taxon>Pentapetalae</taxon>
        <taxon>asterids</taxon>
        <taxon>lamiids</taxon>
        <taxon>Lamiales</taxon>
        <taxon>Phrymaceae</taxon>
        <taxon>Erythranthe</taxon>
    </lineage>
</organism>
<evidence type="ECO:0000313" key="3">
    <source>
        <dbReference type="Proteomes" id="UP000030748"/>
    </source>
</evidence>
<accession>A0A022QLD6</accession>
<sequence length="276" mass="31175">MNSENGSVDWVANFRDKFYTFCAEADTIIPQEPIEYVRNQCLTAGESIKQFCTELVDDAKAVLSEDFCFLPKCPKQEKNADSPPRNISSINIDCNQESTSPGASYSPPLLSTEPNFSHMEKGNIGNLVEYKLPCDEVTSSSSTCSTEAIHSFDKDSVRSESESPNELLEVEHVSVSVRENMTSEESRESSVADVSKETAQRDQNLDESLIVVDSGECRSDSVIKPYRLTYQKMLKKFCKKRRSRKSGRQVISAENDAEEWERLDEEDMNDSEWEIV</sequence>
<evidence type="ECO:0000256" key="1">
    <source>
        <dbReference type="SAM" id="MobiDB-lite"/>
    </source>
</evidence>
<evidence type="ECO:0000313" key="2">
    <source>
        <dbReference type="EMBL" id="EYU28073.1"/>
    </source>
</evidence>
<dbReference type="KEGG" id="egt:105968527"/>
<keyword evidence="3" id="KW-1185">Reference proteome</keyword>
<dbReference type="GO" id="GO:0005776">
    <property type="term" value="C:autophagosome"/>
    <property type="evidence" value="ECO:0000318"/>
    <property type="project" value="GO_Central"/>
</dbReference>
<dbReference type="GO" id="GO:0006950">
    <property type="term" value="P:response to stress"/>
    <property type="evidence" value="ECO:0000318"/>
    <property type="project" value="GO_Central"/>
</dbReference>
<dbReference type="EMBL" id="KI631456">
    <property type="protein sequence ID" value="EYU28073.1"/>
    <property type="molecule type" value="Genomic_DNA"/>
</dbReference>
<feature type="compositionally biased region" description="Acidic residues" evidence="1">
    <location>
        <begin position="255"/>
        <end position="276"/>
    </location>
</feature>
<feature type="compositionally biased region" description="Basic and acidic residues" evidence="1">
    <location>
        <begin position="184"/>
        <end position="200"/>
    </location>
</feature>
<protein>
    <submittedName>
        <fullName evidence="2">Uncharacterized protein</fullName>
    </submittedName>
</protein>
<dbReference type="AlphaFoldDB" id="A0A022QLD6"/>
<dbReference type="InterPro" id="IPR053273">
    <property type="entry name" value="CST_Regulator"/>
</dbReference>
<feature type="region of interest" description="Disordered" evidence="1">
    <location>
        <begin position="241"/>
        <end position="276"/>
    </location>
</feature>
<feature type="region of interest" description="Disordered" evidence="1">
    <location>
        <begin position="178"/>
        <end position="200"/>
    </location>
</feature>
<dbReference type="PANTHER" id="PTHR34659">
    <property type="entry name" value="BNAA05G11610D PROTEIN"/>
    <property type="match status" value="1"/>
</dbReference>
<reference evidence="2 3" key="1">
    <citation type="journal article" date="2013" name="Proc. Natl. Acad. Sci. U.S.A.">
        <title>Fine-scale variation in meiotic recombination in Mimulus inferred from population shotgun sequencing.</title>
        <authorList>
            <person name="Hellsten U."/>
            <person name="Wright K.M."/>
            <person name="Jenkins J."/>
            <person name="Shu S."/>
            <person name="Yuan Y."/>
            <person name="Wessler S.R."/>
            <person name="Schmutz J."/>
            <person name="Willis J.H."/>
            <person name="Rokhsar D.S."/>
        </authorList>
    </citation>
    <scope>NUCLEOTIDE SEQUENCE [LARGE SCALE GENOMIC DNA]</scope>
    <source>
        <strain evidence="3">cv. DUN x IM62</strain>
    </source>
</reference>
<gene>
    <name evidence="2" type="ORF">MIMGU_mgv1a011634mg</name>
</gene>
<dbReference type="OrthoDB" id="914253at2759"/>